<dbReference type="GO" id="GO:0005576">
    <property type="term" value="C:extracellular region"/>
    <property type="evidence" value="ECO:0007669"/>
    <property type="project" value="UniProtKB-SubCell"/>
</dbReference>
<evidence type="ECO:0000256" key="3">
    <source>
        <dbReference type="SAM" id="SignalP"/>
    </source>
</evidence>
<gene>
    <name evidence="4" type="ordered locus">Desti_3881</name>
</gene>
<evidence type="ECO:0000256" key="2">
    <source>
        <dbReference type="ARBA" id="ARBA00022525"/>
    </source>
</evidence>
<dbReference type="InterPro" id="IPR017996">
    <property type="entry name" value="MRJP/yellow-related"/>
</dbReference>
<dbReference type="PATRIC" id="fig|706587.4.peg.4408"/>
<dbReference type="PANTHER" id="PTHR10009">
    <property type="entry name" value="PROTEIN YELLOW-RELATED"/>
    <property type="match status" value="1"/>
</dbReference>
<dbReference type="OrthoDB" id="9797664at2"/>
<keyword evidence="5" id="KW-1185">Reference proteome</keyword>
<dbReference type="Proteomes" id="UP000006055">
    <property type="component" value="Chromosome"/>
</dbReference>
<dbReference type="Gene3D" id="2.120.10.30">
    <property type="entry name" value="TolB, C-terminal domain"/>
    <property type="match status" value="1"/>
</dbReference>
<dbReference type="InterPro" id="IPR011042">
    <property type="entry name" value="6-blade_b-propeller_TolB-like"/>
</dbReference>
<reference evidence="5" key="1">
    <citation type="submission" date="2012-06" db="EMBL/GenBank/DDBJ databases">
        <title>Complete sequence of chromosome of Desulfomonile tiedjei DSM 6799.</title>
        <authorList>
            <person name="Lucas S."/>
            <person name="Copeland A."/>
            <person name="Lapidus A."/>
            <person name="Glavina del Rio T."/>
            <person name="Dalin E."/>
            <person name="Tice H."/>
            <person name="Bruce D."/>
            <person name="Goodwin L."/>
            <person name="Pitluck S."/>
            <person name="Peters L."/>
            <person name="Ovchinnikova G."/>
            <person name="Zeytun A."/>
            <person name="Lu M."/>
            <person name="Kyrpides N."/>
            <person name="Mavromatis K."/>
            <person name="Ivanova N."/>
            <person name="Brettin T."/>
            <person name="Detter J.C."/>
            <person name="Han C."/>
            <person name="Larimer F."/>
            <person name="Land M."/>
            <person name="Hauser L."/>
            <person name="Markowitz V."/>
            <person name="Cheng J.-F."/>
            <person name="Hugenholtz P."/>
            <person name="Woyke T."/>
            <person name="Wu D."/>
            <person name="Spring S."/>
            <person name="Schroeder M."/>
            <person name="Brambilla E."/>
            <person name="Klenk H.-P."/>
            <person name="Eisen J.A."/>
        </authorList>
    </citation>
    <scope>NUCLEOTIDE SEQUENCE [LARGE SCALE GENOMIC DNA]</scope>
    <source>
        <strain evidence="5">ATCC 49306 / DSM 6799 / DCB-1</strain>
    </source>
</reference>
<dbReference type="eggNOG" id="COG3386">
    <property type="taxonomic scope" value="Bacteria"/>
</dbReference>
<dbReference type="PANTHER" id="PTHR10009:SF18">
    <property type="entry name" value="PROTEIN YELLOW-LIKE PROTEIN"/>
    <property type="match status" value="1"/>
</dbReference>
<keyword evidence="2" id="KW-0964">Secreted</keyword>
<feature type="signal peptide" evidence="3">
    <location>
        <begin position="1"/>
        <end position="19"/>
    </location>
</feature>
<feature type="chain" id="PRO_5003687659" evidence="3">
    <location>
        <begin position="20"/>
        <end position="398"/>
    </location>
</feature>
<dbReference type="STRING" id="706587.Desti_3881"/>
<sequence length="398" mass="44504">MPTNFFAIFVLMAIISVFALSVSAQSQSMPKGCKTELKDIPATKTVGNPEPVACFYGPMPTGVTVSREGRIFVNFPRWGDDVRFTVAELRNGQPIPFPNEEIHTPNREKAAETLLSVQSVVIDPKNRLWILDTGRVEWAPTVERGAKLIGVDLQTNKIFKAIIFPPTVALPQTYLNDVRFDLRKGEEGTAYITDSSGENPGIIVVDLKTGNSMRRLTNHESTKPLPDFVSLVEGRPLMVRPPKGTPQPIQVGADGIAISSDGKRLYYCPLSSWSLYSVSTDALAEPNLPDREVEKTVKDEGAKVASDGLESDSENNLYVTSYDHNAILRRKPDNSYETLVFDPRILWPDTLSLAHDGYLYFTANQLHRMPRFHEGKDLREKPYMLFRIRVDAKPVLLK</sequence>
<protein>
    <submittedName>
        <fullName evidence="4">Gluconolactonase</fullName>
    </submittedName>
</protein>
<comment type="subcellular location">
    <subcellularLocation>
        <location evidence="1">Secreted</location>
    </subcellularLocation>
</comment>
<dbReference type="RefSeq" id="WP_014811649.1">
    <property type="nucleotide sequence ID" value="NC_018025.1"/>
</dbReference>
<keyword evidence="3" id="KW-0732">Signal</keyword>
<evidence type="ECO:0000313" key="5">
    <source>
        <dbReference type="Proteomes" id="UP000006055"/>
    </source>
</evidence>
<dbReference type="KEGG" id="dti:Desti_3881"/>
<name>I4CAD2_DESTA</name>
<dbReference type="EMBL" id="CP003360">
    <property type="protein sequence ID" value="AFM26523.1"/>
    <property type="molecule type" value="Genomic_DNA"/>
</dbReference>
<dbReference type="Pfam" id="PF03022">
    <property type="entry name" value="MRJP"/>
    <property type="match status" value="1"/>
</dbReference>
<evidence type="ECO:0000313" key="4">
    <source>
        <dbReference type="EMBL" id="AFM26523.1"/>
    </source>
</evidence>
<proteinExistence type="predicted"/>
<evidence type="ECO:0000256" key="1">
    <source>
        <dbReference type="ARBA" id="ARBA00004613"/>
    </source>
</evidence>
<dbReference type="SUPFAM" id="SSF63829">
    <property type="entry name" value="Calcium-dependent phosphotriesterase"/>
    <property type="match status" value="1"/>
</dbReference>
<accession>I4CAD2</accession>
<dbReference type="AlphaFoldDB" id="I4CAD2"/>
<organism evidence="4 5">
    <name type="scientific">Desulfomonile tiedjei (strain ATCC 49306 / DSM 6799 / DCB-1)</name>
    <dbReference type="NCBI Taxonomy" id="706587"/>
    <lineage>
        <taxon>Bacteria</taxon>
        <taxon>Pseudomonadati</taxon>
        <taxon>Thermodesulfobacteriota</taxon>
        <taxon>Desulfomonilia</taxon>
        <taxon>Desulfomonilales</taxon>
        <taxon>Desulfomonilaceae</taxon>
        <taxon>Desulfomonile</taxon>
    </lineage>
</organism>
<dbReference type="HOGENOM" id="CLU_031076_0_3_7"/>